<gene>
    <name evidence="6" type="ORF">CGI_10020559</name>
</gene>
<dbReference type="InterPro" id="IPR051737">
    <property type="entry name" value="L-xylulose/Carbonyl_redctase"/>
</dbReference>
<dbReference type="GO" id="GO:0006006">
    <property type="term" value="P:glucose metabolic process"/>
    <property type="evidence" value="ECO:0007669"/>
    <property type="project" value="TreeGrafter"/>
</dbReference>
<evidence type="ECO:0000259" key="5">
    <source>
        <dbReference type="SMART" id="SM00822"/>
    </source>
</evidence>
<dbReference type="InterPro" id="IPR036291">
    <property type="entry name" value="NAD(P)-bd_dom_sf"/>
</dbReference>
<dbReference type="Pfam" id="PF13561">
    <property type="entry name" value="adh_short_C2"/>
    <property type="match status" value="1"/>
</dbReference>
<dbReference type="EnsemblMetazoa" id="G3398.9">
    <property type="protein sequence ID" value="G3398.9:cds"/>
    <property type="gene ID" value="G3398"/>
</dbReference>
<sequence>MEIQFQGKRALVTGAGKGIGRAIAKKLVECGAETIALSRTQADLDSLKAEVKGIIPVLCDVADFDATRKIVQSLGPIHLLVNNAGITRLGSFLEFSMKDFEDVLNVNTKAVFNMSQVVAKGMVERGGGGSIVNISSVASTRALDEHIAYCTSKSAVDSITRVMALELGKHKIRVNSVNPTVTWTDMAAFAWSDPAKSGPMLAKIPMGKFVELEDVVNTVLFLLSDKSAITTGQHIILDGGMSAC</sequence>
<dbReference type="PANTHER" id="PTHR44252">
    <property type="entry name" value="D-ERYTHRULOSE REDUCTASE"/>
    <property type="match status" value="1"/>
</dbReference>
<dbReference type="EMBL" id="JH818378">
    <property type="protein sequence ID" value="EKC42530.1"/>
    <property type="molecule type" value="Genomic_DNA"/>
</dbReference>
<keyword evidence="4" id="KW-0560">Oxidoreductase</keyword>
<dbReference type="GO" id="GO:0050038">
    <property type="term" value="F:L-xylulose reductase (NADPH) activity"/>
    <property type="evidence" value="ECO:0007669"/>
    <property type="project" value="TreeGrafter"/>
</dbReference>
<dbReference type="GO" id="GO:0004090">
    <property type="term" value="F:carbonyl reductase (NADPH) activity"/>
    <property type="evidence" value="ECO:0007669"/>
    <property type="project" value="TreeGrafter"/>
</dbReference>
<dbReference type="InterPro" id="IPR002347">
    <property type="entry name" value="SDR_fam"/>
</dbReference>
<keyword evidence="3" id="KW-0521">NADP</keyword>
<dbReference type="GO" id="GO:0006629">
    <property type="term" value="P:lipid metabolic process"/>
    <property type="evidence" value="ECO:0007669"/>
    <property type="project" value="UniProtKB-ARBA"/>
</dbReference>
<dbReference type="FunCoup" id="K1RLT0">
    <property type="interactions" value="184"/>
</dbReference>
<proteinExistence type="inferred from homology"/>
<organism evidence="6">
    <name type="scientific">Magallana gigas</name>
    <name type="common">Pacific oyster</name>
    <name type="synonym">Crassostrea gigas</name>
    <dbReference type="NCBI Taxonomy" id="29159"/>
    <lineage>
        <taxon>Eukaryota</taxon>
        <taxon>Metazoa</taxon>
        <taxon>Spiralia</taxon>
        <taxon>Lophotrochozoa</taxon>
        <taxon>Mollusca</taxon>
        <taxon>Bivalvia</taxon>
        <taxon>Autobranchia</taxon>
        <taxon>Pteriomorphia</taxon>
        <taxon>Ostreida</taxon>
        <taxon>Ostreoidea</taxon>
        <taxon>Ostreidae</taxon>
        <taxon>Magallana</taxon>
    </lineage>
</organism>
<dbReference type="PROSITE" id="PS00061">
    <property type="entry name" value="ADH_SHORT"/>
    <property type="match status" value="1"/>
</dbReference>
<dbReference type="AlphaFoldDB" id="K1RLT0"/>
<comment type="similarity">
    <text evidence="1">Belongs to the short-chain dehydrogenases/reductases (SDR) family.</text>
</comment>
<comment type="subunit">
    <text evidence="2">Homotetramer.</text>
</comment>
<evidence type="ECO:0000256" key="2">
    <source>
        <dbReference type="ARBA" id="ARBA00011881"/>
    </source>
</evidence>
<accession>K1RLT0</accession>
<protein>
    <submittedName>
        <fullName evidence="6 7">D-erythrulose reductase</fullName>
    </submittedName>
</protein>
<dbReference type="FunFam" id="3.40.50.720:FF:000214">
    <property type="entry name" value="L-xylulose reductase"/>
    <property type="match status" value="1"/>
</dbReference>
<dbReference type="KEGG" id="crg:105347776"/>
<evidence type="ECO:0000256" key="4">
    <source>
        <dbReference type="ARBA" id="ARBA00023002"/>
    </source>
</evidence>
<keyword evidence="8" id="KW-1185">Reference proteome</keyword>
<name>K1RLT0_MAGGI</name>
<reference evidence="6" key="1">
    <citation type="journal article" date="2012" name="Nature">
        <title>The oyster genome reveals stress adaptation and complexity of shell formation.</title>
        <authorList>
            <person name="Zhang G."/>
            <person name="Fang X."/>
            <person name="Guo X."/>
            <person name="Li L."/>
            <person name="Luo R."/>
            <person name="Xu F."/>
            <person name="Yang P."/>
            <person name="Zhang L."/>
            <person name="Wang X."/>
            <person name="Qi H."/>
            <person name="Xiong Z."/>
            <person name="Que H."/>
            <person name="Xie Y."/>
            <person name="Holland P.W."/>
            <person name="Paps J."/>
            <person name="Zhu Y."/>
            <person name="Wu F."/>
            <person name="Chen Y."/>
            <person name="Wang J."/>
            <person name="Peng C."/>
            <person name="Meng J."/>
            <person name="Yang L."/>
            <person name="Liu J."/>
            <person name="Wen B."/>
            <person name="Zhang N."/>
            <person name="Huang Z."/>
            <person name="Zhu Q."/>
            <person name="Feng Y."/>
            <person name="Mount A."/>
            <person name="Hedgecock D."/>
            <person name="Xu Z."/>
            <person name="Liu Y."/>
            <person name="Domazet-Loso T."/>
            <person name="Du Y."/>
            <person name="Sun X."/>
            <person name="Zhang S."/>
            <person name="Liu B."/>
            <person name="Cheng P."/>
            <person name="Jiang X."/>
            <person name="Li J."/>
            <person name="Fan D."/>
            <person name="Wang W."/>
            <person name="Fu W."/>
            <person name="Wang T."/>
            <person name="Wang B."/>
            <person name="Zhang J."/>
            <person name="Peng Z."/>
            <person name="Li Y."/>
            <person name="Li N."/>
            <person name="Wang J."/>
            <person name="Chen M."/>
            <person name="He Y."/>
            <person name="Tan F."/>
            <person name="Song X."/>
            <person name="Zheng Q."/>
            <person name="Huang R."/>
            <person name="Yang H."/>
            <person name="Du X."/>
            <person name="Chen L."/>
            <person name="Yang M."/>
            <person name="Gaffney P.M."/>
            <person name="Wang S."/>
            <person name="Luo L."/>
            <person name="She Z."/>
            <person name="Ming Y."/>
            <person name="Huang W."/>
            <person name="Zhang S."/>
            <person name="Huang B."/>
            <person name="Zhang Y."/>
            <person name="Qu T."/>
            <person name="Ni P."/>
            <person name="Miao G."/>
            <person name="Wang J."/>
            <person name="Wang Q."/>
            <person name="Steinberg C.E."/>
            <person name="Wang H."/>
            <person name="Li N."/>
            <person name="Qian L."/>
            <person name="Zhang G."/>
            <person name="Li Y."/>
            <person name="Yang H."/>
            <person name="Liu X."/>
            <person name="Wang J."/>
            <person name="Yin Y."/>
            <person name="Wang J."/>
        </authorList>
    </citation>
    <scope>NUCLEOTIDE SEQUENCE [LARGE SCALE GENOMIC DNA]</scope>
    <source>
        <strain evidence="6">05x7-T-G4-1.051#20</strain>
    </source>
</reference>
<dbReference type="InterPro" id="IPR020904">
    <property type="entry name" value="Sc_DH/Rdtase_CS"/>
</dbReference>
<dbReference type="EnsemblMetazoa" id="G3398.6">
    <property type="protein sequence ID" value="G3398.6:cds"/>
    <property type="gene ID" value="G3398"/>
</dbReference>
<evidence type="ECO:0000313" key="7">
    <source>
        <dbReference type="EnsemblMetazoa" id="G3398.6:cds"/>
    </source>
</evidence>
<evidence type="ECO:0000313" key="8">
    <source>
        <dbReference type="Proteomes" id="UP000005408"/>
    </source>
</evidence>
<dbReference type="InterPro" id="IPR057326">
    <property type="entry name" value="KR_dom"/>
</dbReference>
<dbReference type="Proteomes" id="UP000005408">
    <property type="component" value="Unassembled WGS sequence"/>
</dbReference>
<dbReference type="SMART" id="SM00822">
    <property type="entry name" value="PKS_KR"/>
    <property type="match status" value="1"/>
</dbReference>
<dbReference type="HOGENOM" id="CLU_010194_1_1_1"/>
<dbReference type="PRINTS" id="PR00080">
    <property type="entry name" value="SDRFAMILY"/>
</dbReference>
<dbReference type="OMA" id="FPQWGAY"/>
<dbReference type="GO" id="GO:0005997">
    <property type="term" value="P:xylulose metabolic process"/>
    <property type="evidence" value="ECO:0007669"/>
    <property type="project" value="TreeGrafter"/>
</dbReference>
<evidence type="ECO:0000256" key="3">
    <source>
        <dbReference type="ARBA" id="ARBA00022857"/>
    </source>
</evidence>
<dbReference type="PRINTS" id="PR00081">
    <property type="entry name" value="GDHRDH"/>
</dbReference>
<dbReference type="OrthoDB" id="1393670at2759"/>
<dbReference type="Gene3D" id="3.40.50.720">
    <property type="entry name" value="NAD(P)-binding Rossmann-like Domain"/>
    <property type="match status" value="1"/>
</dbReference>
<dbReference type="SUPFAM" id="SSF51735">
    <property type="entry name" value="NAD(P)-binding Rossmann-fold domains"/>
    <property type="match status" value="1"/>
</dbReference>
<evidence type="ECO:0000256" key="1">
    <source>
        <dbReference type="ARBA" id="ARBA00006484"/>
    </source>
</evidence>
<evidence type="ECO:0000313" key="6">
    <source>
        <dbReference type="EMBL" id="EKC42530.1"/>
    </source>
</evidence>
<reference evidence="7" key="2">
    <citation type="submission" date="2022-08" db="UniProtKB">
        <authorList>
            <consortium name="EnsemblMetazoa"/>
        </authorList>
    </citation>
    <scope>IDENTIFICATION</scope>
    <source>
        <strain evidence="7">05x7-T-G4-1.051#20</strain>
    </source>
</reference>
<feature type="domain" description="Ketoreductase" evidence="5">
    <location>
        <begin position="8"/>
        <end position="186"/>
    </location>
</feature>
<dbReference type="PANTHER" id="PTHR44252:SF3">
    <property type="entry name" value="D-ERYTHRULOSE REDUCTASE-RELATED"/>
    <property type="match status" value="1"/>
</dbReference>